<dbReference type="Proteomes" id="UP000095280">
    <property type="component" value="Unplaced"/>
</dbReference>
<reference evidence="3" key="1">
    <citation type="submission" date="2016-11" db="UniProtKB">
        <authorList>
            <consortium name="WormBaseParasite"/>
        </authorList>
    </citation>
    <scope>IDENTIFICATION</scope>
</reference>
<proteinExistence type="predicted"/>
<feature type="region of interest" description="Disordered" evidence="1">
    <location>
        <begin position="69"/>
        <end position="158"/>
    </location>
</feature>
<evidence type="ECO:0000313" key="3">
    <source>
        <dbReference type="WBParaSite" id="snap_masked-unitig_20309-processed-gene-0.1-mRNA-1"/>
    </source>
</evidence>
<protein>
    <submittedName>
        <fullName evidence="3">C2H2-type domain-containing protein</fullName>
    </submittedName>
</protein>
<feature type="compositionally biased region" description="Low complexity" evidence="1">
    <location>
        <begin position="124"/>
        <end position="156"/>
    </location>
</feature>
<organism evidence="2 3">
    <name type="scientific">Macrostomum lignano</name>
    <dbReference type="NCBI Taxonomy" id="282301"/>
    <lineage>
        <taxon>Eukaryota</taxon>
        <taxon>Metazoa</taxon>
        <taxon>Spiralia</taxon>
        <taxon>Lophotrochozoa</taxon>
        <taxon>Platyhelminthes</taxon>
        <taxon>Rhabditophora</taxon>
        <taxon>Macrostomorpha</taxon>
        <taxon>Macrostomida</taxon>
        <taxon>Macrostomidae</taxon>
        <taxon>Macrostomum</taxon>
    </lineage>
</organism>
<evidence type="ECO:0000313" key="2">
    <source>
        <dbReference type="Proteomes" id="UP000095280"/>
    </source>
</evidence>
<evidence type="ECO:0000256" key="1">
    <source>
        <dbReference type="SAM" id="MobiDB-lite"/>
    </source>
</evidence>
<keyword evidence="2" id="KW-1185">Reference proteome</keyword>
<dbReference type="WBParaSite" id="snap_masked-unitig_20309-processed-gene-0.1-mRNA-1">
    <property type="protein sequence ID" value="snap_masked-unitig_20309-processed-gene-0.1-mRNA-1"/>
    <property type="gene ID" value="snap_masked-unitig_20309-processed-gene-0.1"/>
</dbReference>
<feature type="region of interest" description="Disordered" evidence="1">
    <location>
        <begin position="239"/>
        <end position="317"/>
    </location>
</feature>
<dbReference type="AlphaFoldDB" id="A0A1I8JLL1"/>
<feature type="compositionally biased region" description="Low complexity" evidence="1">
    <location>
        <begin position="239"/>
        <end position="250"/>
    </location>
</feature>
<accession>A0A1I8JLL1</accession>
<dbReference type="PANTHER" id="PTHR28658">
    <property type="entry name" value="TRANSMEMBRANE PROTEIN 180"/>
    <property type="match status" value="1"/>
</dbReference>
<dbReference type="InterPro" id="IPR040035">
    <property type="entry name" value="TMEM180"/>
</dbReference>
<dbReference type="PANTHER" id="PTHR28658:SF1">
    <property type="entry name" value="MAJOR FACILITATOR SUPERFAMILY DOMAIN CONTAINING 13B"/>
    <property type="match status" value="1"/>
</dbReference>
<feature type="compositionally biased region" description="Acidic residues" evidence="1">
    <location>
        <begin position="263"/>
        <end position="289"/>
    </location>
</feature>
<feature type="compositionally biased region" description="Pro residues" evidence="1">
    <location>
        <begin position="74"/>
        <end position="83"/>
    </location>
</feature>
<feature type="compositionally biased region" description="Pro residues" evidence="1">
    <location>
        <begin position="95"/>
        <end position="105"/>
    </location>
</feature>
<sequence>ASWSAQTATAGSASLSCPEAVAHINDTVRSSPARFYDLAGCTLVAASTRRVGLGGAGQSGGLCSRLRMTQQPSQLPPPTPPTPTADAERPAMTLRPPPQQPPPPAASAAAPAVSGASRRKKLPVRYVPPRQQQLQPQQPASSTAGSSGAAEESLASARHEAALRSGHWQVVSVDDDLFACSHCPDIMAARPAEIRLHIVAEHLGVPSLACAYCTSGGAASCDPEPVLAHCRSAHPAPGAAVRGQRAAQGPLPAGPVPRRCPGEDDNDNEEDGEYREGGDDDDDNDDEDGGGGCRRSARRTNSTAQSNKSKKDWKTAASNPVMGSLTVSWSVSLFLNLISHNLADFRSFQLGCLVLAVWQLCLFYIGGRYSSSVYDKQQAQLDKDSHRTESGCVEAMPLVNQTRRRQPGLFNCRQIVLQRDFLAFVVTNFLQIFEASMWARISCPIFMEPLGPASPLQRSGALPADLSAPGFAKAITQILSCWASRLAVIGGLPPNPAVRPPSAVLLSLVCSKWRAGRCSTSPEFWPLSRTMFAVYSVACCSLNSAAFSLFDLPL</sequence>
<name>A0A1I8JLL1_9PLAT</name>